<dbReference type="AlphaFoldDB" id="A0A1N6E8V2"/>
<evidence type="ECO:0000313" key="2">
    <source>
        <dbReference type="EMBL" id="SIN79475.1"/>
    </source>
</evidence>
<name>A0A1N6E8V2_9BACT</name>
<evidence type="ECO:0000256" key="1">
    <source>
        <dbReference type="SAM" id="SignalP"/>
    </source>
</evidence>
<sequence length="608" mass="69849">MFRIIGCVLLIATLTIPSFAQENGKSILIYTNDQKFLVPLIEKFLRELSIEGTPVFSTVTNLNEINASIKSDEVLREIIQRLSNRSYPVSNNAKIYLKKVADQLEAHDLFLRIYINRIDNVLEYQFYLYNSKAFTKGTSGQFPQNDIVKPVYFTSFIVDINNSNYKDILNLEVKKMISEEFPATNQSPLAFIMYGSDRRAKYYVALNDTITLNGGFSRDLDPVGGKLKYSWIGEERLGPDEDIYQEVLTDINGRCSFVANRVGSYRVFLQVFDGIDYSAVDSVDFIIRQRPIIHIPYKTVKTAYVNYLWEKKKNISGTLEIFCSSRVISTPYLINERLRKDTLALVVEYFSPLPFGKRRLKRNIDQIFQRDAMDTTVVAQRMPLGFKLYFQTPRNKTVEEVYSVGVSGEGNLSSNSEKITVRHLAYSFLSLHLSYQTSSFSFRENGPPDIGTIDHRETRLGLGFNLLPLQEEDGTGEMSLMDGEFSIGIPISRNSTVNKVNIPAQMAIRFKYIWTRARIGISFGLSAMWANVHFENKYINKGEAWSKARLFTGFNEGLEIRPFKRIPLYLNAIIDLSIPYYSFEVPDRGKVKMEYHYFNLGARFNLFQ</sequence>
<evidence type="ECO:0008006" key="4">
    <source>
        <dbReference type="Google" id="ProtNLM"/>
    </source>
</evidence>
<dbReference type="EMBL" id="FSRA01000001">
    <property type="protein sequence ID" value="SIN79475.1"/>
    <property type="molecule type" value="Genomic_DNA"/>
</dbReference>
<dbReference type="OrthoDB" id="9821417at2"/>
<feature type="chain" id="PRO_5012568417" description="Outer membrane protein beta-barrel family protein" evidence="1">
    <location>
        <begin position="21"/>
        <end position="608"/>
    </location>
</feature>
<feature type="signal peptide" evidence="1">
    <location>
        <begin position="1"/>
        <end position="20"/>
    </location>
</feature>
<dbReference type="RefSeq" id="WP_074238541.1">
    <property type="nucleotide sequence ID" value="NZ_FSRA01000001.1"/>
</dbReference>
<reference evidence="2 3" key="1">
    <citation type="submission" date="2016-11" db="EMBL/GenBank/DDBJ databases">
        <authorList>
            <person name="Jaros S."/>
            <person name="Januszkiewicz K."/>
            <person name="Wedrychowicz H."/>
        </authorList>
    </citation>
    <scope>NUCLEOTIDE SEQUENCE [LARGE SCALE GENOMIC DNA]</scope>
    <source>
        <strain evidence="2 3">DSM 24787</strain>
    </source>
</reference>
<keyword evidence="1" id="KW-0732">Signal</keyword>
<keyword evidence="3" id="KW-1185">Reference proteome</keyword>
<proteinExistence type="predicted"/>
<evidence type="ECO:0000313" key="3">
    <source>
        <dbReference type="Proteomes" id="UP000185003"/>
    </source>
</evidence>
<gene>
    <name evidence="2" type="ORF">SAMN04488055_1396</name>
</gene>
<protein>
    <recommendedName>
        <fullName evidence="4">Outer membrane protein beta-barrel family protein</fullName>
    </recommendedName>
</protein>
<accession>A0A1N6E8V2</accession>
<dbReference type="Proteomes" id="UP000185003">
    <property type="component" value="Unassembled WGS sequence"/>
</dbReference>
<organism evidence="2 3">
    <name type="scientific">Chitinophaga niabensis</name>
    <dbReference type="NCBI Taxonomy" id="536979"/>
    <lineage>
        <taxon>Bacteria</taxon>
        <taxon>Pseudomonadati</taxon>
        <taxon>Bacteroidota</taxon>
        <taxon>Chitinophagia</taxon>
        <taxon>Chitinophagales</taxon>
        <taxon>Chitinophagaceae</taxon>
        <taxon>Chitinophaga</taxon>
    </lineage>
</organism>